<reference evidence="1 2" key="1">
    <citation type="journal article" date="2024" name="Nat. Commun.">
        <title>Phylogenomics reveals the evolutionary origins of lichenization in chlorophyte algae.</title>
        <authorList>
            <person name="Puginier C."/>
            <person name="Libourel C."/>
            <person name="Otte J."/>
            <person name="Skaloud P."/>
            <person name="Haon M."/>
            <person name="Grisel S."/>
            <person name="Petersen M."/>
            <person name="Berrin J.G."/>
            <person name="Delaux P.M."/>
            <person name="Dal Grande F."/>
            <person name="Keller J."/>
        </authorList>
    </citation>
    <scope>NUCLEOTIDE SEQUENCE [LARGE SCALE GENOMIC DNA]</scope>
    <source>
        <strain evidence="1 2">SAG 2036</strain>
    </source>
</reference>
<organism evidence="1 2">
    <name type="scientific">Symbiochloris irregularis</name>
    <dbReference type="NCBI Taxonomy" id="706552"/>
    <lineage>
        <taxon>Eukaryota</taxon>
        <taxon>Viridiplantae</taxon>
        <taxon>Chlorophyta</taxon>
        <taxon>core chlorophytes</taxon>
        <taxon>Trebouxiophyceae</taxon>
        <taxon>Trebouxiales</taxon>
        <taxon>Trebouxiaceae</taxon>
        <taxon>Symbiochloris</taxon>
    </lineage>
</organism>
<evidence type="ECO:0000313" key="2">
    <source>
        <dbReference type="Proteomes" id="UP001465755"/>
    </source>
</evidence>
<evidence type="ECO:0000313" key="1">
    <source>
        <dbReference type="EMBL" id="KAK9793712.1"/>
    </source>
</evidence>
<sequence length="205" mass="21810">MCHPPEIWGPRLASELYLGSDSSGKQVEVLQWMIRGSREFCCSVDANRQSYAANGAQIAQATANLVAAGSDALSKIRPWQLTGHTTAAHKIAWLRVLSTMNIPDQGVGLPCLAGQALTTTFSELKSASGEEQALLVKGGVAPMRYGSSAFVARNSKWLGWSVHAGSVVKYFEAGVDAYVGGVALVAYTDPLPAHEQHFGYAFVGP</sequence>
<name>A0AAW1NPA8_9CHLO</name>
<keyword evidence="2" id="KW-1185">Reference proteome</keyword>
<dbReference type="EMBL" id="JALJOQ010000148">
    <property type="protein sequence ID" value="KAK9793712.1"/>
    <property type="molecule type" value="Genomic_DNA"/>
</dbReference>
<comment type="caution">
    <text evidence="1">The sequence shown here is derived from an EMBL/GenBank/DDBJ whole genome shotgun (WGS) entry which is preliminary data.</text>
</comment>
<gene>
    <name evidence="1" type="ORF">WJX73_005216</name>
</gene>
<protein>
    <submittedName>
        <fullName evidence="1">Uncharacterized protein</fullName>
    </submittedName>
</protein>
<dbReference type="Proteomes" id="UP001465755">
    <property type="component" value="Unassembled WGS sequence"/>
</dbReference>
<dbReference type="AlphaFoldDB" id="A0AAW1NPA8"/>
<accession>A0AAW1NPA8</accession>
<proteinExistence type="predicted"/>